<dbReference type="PRINTS" id="PR00792">
    <property type="entry name" value="PEPSIN"/>
</dbReference>
<dbReference type="PANTHER" id="PTHR47966:SF51">
    <property type="entry name" value="BETA-SITE APP-CLEAVING ENZYME, ISOFORM A-RELATED"/>
    <property type="match status" value="1"/>
</dbReference>
<protein>
    <recommendedName>
        <fullName evidence="5">Peptidase A1 domain-containing protein</fullName>
    </recommendedName>
</protein>
<feature type="active site" evidence="2">
    <location>
        <position position="265"/>
    </location>
</feature>
<comment type="similarity">
    <text evidence="1">Belongs to the peptidase A1 family.</text>
</comment>
<dbReference type="Pfam" id="PF00026">
    <property type="entry name" value="Asp"/>
    <property type="match status" value="1"/>
</dbReference>
<dbReference type="RefSeq" id="XP_024081383.1">
    <property type="nucleotide sequence ID" value="XM_024225615.1"/>
</dbReference>
<feature type="disulfide bond" evidence="3">
    <location>
        <begin position="92"/>
        <end position="97"/>
    </location>
</feature>
<organism evidence="6 7">
    <name type="scientific">Cimex lectularius</name>
    <name type="common">Bed bug</name>
    <name type="synonym">Acanthia lectularia</name>
    <dbReference type="NCBI Taxonomy" id="79782"/>
    <lineage>
        <taxon>Eukaryota</taxon>
        <taxon>Metazoa</taxon>
        <taxon>Ecdysozoa</taxon>
        <taxon>Arthropoda</taxon>
        <taxon>Hexapoda</taxon>
        <taxon>Insecta</taxon>
        <taxon>Pterygota</taxon>
        <taxon>Neoptera</taxon>
        <taxon>Paraneoptera</taxon>
        <taxon>Hemiptera</taxon>
        <taxon>Heteroptera</taxon>
        <taxon>Panheteroptera</taxon>
        <taxon>Cimicomorpha</taxon>
        <taxon>Cimicidae</taxon>
        <taxon>Cimex</taxon>
    </lineage>
</organism>
<dbReference type="Gene3D" id="2.60.40.1960">
    <property type="match status" value="1"/>
</dbReference>
<dbReference type="KEGG" id="clec:106673678"/>
<proteinExistence type="inferred from homology"/>
<feature type="chain" id="PRO_5035312652" description="Peptidase A1 domain-containing protein" evidence="4">
    <location>
        <begin position="19"/>
        <end position="387"/>
    </location>
</feature>
<dbReference type="GeneID" id="106673678"/>
<keyword evidence="3" id="KW-1015">Disulfide bond</keyword>
<dbReference type="Proteomes" id="UP000494040">
    <property type="component" value="Unassembled WGS sequence"/>
</dbReference>
<keyword evidence="4" id="KW-0732">Signal</keyword>
<evidence type="ECO:0000313" key="7">
    <source>
        <dbReference type="Proteomes" id="UP000494040"/>
    </source>
</evidence>
<reference evidence="6" key="1">
    <citation type="submission" date="2022-01" db="UniProtKB">
        <authorList>
            <consortium name="EnsemblMetazoa"/>
        </authorList>
    </citation>
    <scope>IDENTIFICATION</scope>
</reference>
<name>A0A8I6SM36_CIMLE</name>
<dbReference type="EnsemblMetazoa" id="XM_024225615.1">
    <property type="protein sequence ID" value="XP_024081383.1"/>
    <property type="gene ID" value="LOC106673678"/>
</dbReference>
<sequence>MKPHFLMFFVSYPLLCQSILRIPLKKLPRESHRLSPHKAVNRWKREEPENEKPVFVYDSATYGMVGIGTPIQEIPLMFDTFGNETWVFESDCTIKICFVTNTFKFSKSSTFNYLGVVKQKYYKEFLLRGAATTDTFIFGNFKMDNVTFIGVQDIDWTASVERAHTESVAGIIHLRPSAMTGSTDFLEKMYSEKIIEEKIFGIKVPSYKDNNVDGEITIGEWNRQYVNESAINWIPLTSGSSWEFHVQKLVYGTFGLLEEGKAIVDTGLSLLVGPEEIVQKLFMALNITLTINPITVTSFLSDYDSFTVKCSDKLPYFNFLIHDNHYVLTPNDYLLPMPDNKDLCVFGFASSKHIKTKAWRLGDVFLSKFYMIGDGKNSRLSFNDYVL</sequence>
<feature type="signal peptide" evidence="4">
    <location>
        <begin position="1"/>
        <end position="18"/>
    </location>
</feature>
<dbReference type="GO" id="GO:0004190">
    <property type="term" value="F:aspartic-type endopeptidase activity"/>
    <property type="evidence" value="ECO:0007669"/>
    <property type="project" value="InterPro"/>
</dbReference>
<evidence type="ECO:0000256" key="2">
    <source>
        <dbReference type="PIRSR" id="PIRSR601461-1"/>
    </source>
</evidence>
<evidence type="ECO:0000259" key="5">
    <source>
        <dbReference type="PROSITE" id="PS51767"/>
    </source>
</evidence>
<evidence type="ECO:0000256" key="3">
    <source>
        <dbReference type="PIRSR" id="PIRSR601461-2"/>
    </source>
</evidence>
<evidence type="ECO:0000256" key="4">
    <source>
        <dbReference type="SAM" id="SignalP"/>
    </source>
</evidence>
<dbReference type="CDD" id="cd05471">
    <property type="entry name" value="pepsin_like"/>
    <property type="match status" value="1"/>
</dbReference>
<dbReference type="Gene3D" id="2.40.70.10">
    <property type="entry name" value="Acid Proteases"/>
    <property type="match status" value="2"/>
</dbReference>
<dbReference type="InterPro" id="IPR021109">
    <property type="entry name" value="Peptidase_aspartic_dom_sf"/>
</dbReference>
<dbReference type="GO" id="GO:0006508">
    <property type="term" value="P:proteolysis"/>
    <property type="evidence" value="ECO:0007669"/>
    <property type="project" value="InterPro"/>
</dbReference>
<feature type="domain" description="Peptidase A1" evidence="5">
    <location>
        <begin position="61"/>
        <end position="383"/>
    </location>
</feature>
<evidence type="ECO:0000313" key="6">
    <source>
        <dbReference type="EnsemblMetazoa" id="XP_024081383.1"/>
    </source>
</evidence>
<dbReference type="PROSITE" id="PS51767">
    <property type="entry name" value="PEPTIDASE_A1"/>
    <property type="match status" value="1"/>
</dbReference>
<dbReference type="AlphaFoldDB" id="A0A8I6SM36"/>
<dbReference type="OrthoDB" id="771136at2759"/>
<dbReference type="InterPro" id="IPR034164">
    <property type="entry name" value="Pepsin-like_dom"/>
</dbReference>
<dbReference type="InterPro" id="IPR033121">
    <property type="entry name" value="PEPTIDASE_A1"/>
</dbReference>
<feature type="active site" evidence="2">
    <location>
        <position position="79"/>
    </location>
</feature>
<accession>A0A8I6SM36</accession>
<keyword evidence="7" id="KW-1185">Reference proteome</keyword>
<dbReference type="InterPro" id="IPR001461">
    <property type="entry name" value="Aspartic_peptidase_A1"/>
</dbReference>
<evidence type="ECO:0000256" key="1">
    <source>
        <dbReference type="ARBA" id="ARBA00007447"/>
    </source>
</evidence>
<dbReference type="SUPFAM" id="SSF50630">
    <property type="entry name" value="Acid proteases"/>
    <property type="match status" value="1"/>
</dbReference>
<dbReference type="PANTHER" id="PTHR47966">
    <property type="entry name" value="BETA-SITE APP-CLEAVING ENZYME, ISOFORM A-RELATED"/>
    <property type="match status" value="1"/>
</dbReference>